<proteinExistence type="predicted"/>
<evidence type="ECO:0000313" key="3">
    <source>
        <dbReference type="Proteomes" id="UP000050525"/>
    </source>
</evidence>
<protein>
    <submittedName>
        <fullName evidence="2">Uncharacterized protein</fullName>
    </submittedName>
</protein>
<organism evidence="2 3">
    <name type="scientific">Alligator mississippiensis</name>
    <name type="common">American alligator</name>
    <dbReference type="NCBI Taxonomy" id="8496"/>
    <lineage>
        <taxon>Eukaryota</taxon>
        <taxon>Metazoa</taxon>
        <taxon>Chordata</taxon>
        <taxon>Craniata</taxon>
        <taxon>Vertebrata</taxon>
        <taxon>Euteleostomi</taxon>
        <taxon>Archelosauria</taxon>
        <taxon>Archosauria</taxon>
        <taxon>Crocodylia</taxon>
        <taxon>Alligatoridae</taxon>
        <taxon>Alligatorinae</taxon>
        <taxon>Alligator</taxon>
    </lineage>
</organism>
<accession>A0A151N520</accession>
<dbReference type="AlphaFoldDB" id="A0A151N520"/>
<dbReference type="EMBL" id="AKHW03004011">
    <property type="protein sequence ID" value="KYO31916.1"/>
    <property type="molecule type" value="Genomic_DNA"/>
</dbReference>
<keyword evidence="3" id="KW-1185">Reference proteome</keyword>
<sequence length="70" mass="8268">MEEWSSLQTVQLPPLEEKQASENAQPLPDTSKGRMRARMFWDPVEEEMLRCQEPWDKNRGKQSEDHLLQA</sequence>
<evidence type="ECO:0000256" key="1">
    <source>
        <dbReference type="SAM" id="MobiDB-lite"/>
    </source>
</evidence>
<evidence type="ECO:0000313" key="2">
    <source>
        <dbReference type="EMBL" id="KYO31916.1"/>
    </source>
</evidence>
<feature type="compositionally biased region" description="Polar residues" evidence="1">
    <location>
        <begin position="1"/>
        <end position="11"/>
    </location>
</feature>
<name>A0A151N520_ALLMI</name>
<reference evidence="2 3" key="1">
    <citation type="journal article" date="2012" name="Genome Biol.">
        <title>Sequencing three crocodilian genomes to illuminate the evolution of archosaurs and amniotes.</title>
        <authorList>
            <person name="St John J.A."/>
            <person name="Braun E.L."/>
            <person name="Isberg S.R."/>
            <person name="Miles L.G."/>
            <person name="Chong A.Y."/>
            <person name="Gongora J."/>
            <person name="Dalzell P."/>
            <person name="Moran C."/>
            <person name="Bed'hom B."/>
            <person name="Abzhanov A."/>
            <person name="Burgess S.C."/>
            <person name="Cooksey A.M."/>
            <person name="Castoe T.A."/>
            <person name="Crawford N.G."/>
            <person name="Densmore L.D."/>
            <person name="Drew J.C."/>
            <person name="Edwards S.V."/>
            <person name="Faircloth B.C."/>
            <person name="Fujita M.K."/>
            <person name="Greenwold M.J."/>
            <person name="Hoffmann F.G."/>
            <person name="Howard J.M."/>
            <person name="Iguchi T."/>
            <person name="Janes D.E."/>
            <person name="Khan S.Y."/>
            <person name="Kohno S."/>
            <person name="de Koning A.J."/>
            <person name="Lance S.L."/>
            <person name="McCarthy F.M."/>
            <person name="McCormack J.E."/>
            <person name="Merchant M.E."/>
            <person name="Peterson D.G."/>
            <person name="Pollock D.D."/>
            <person name="Pourmand N."/>
            <person name="Raney B.J."/>
            <person name="Roessler K.A."/>
            <person name="Sanford J.R."/>
            <person name="Sawyer R.H."/>
            <person name="Schmidt C.J."/>
            <person name="Triplett E.W."/>
            <person name="Tuberville T.D."/>
            <person name="Venegas-Anaya M."/>
            <person name="Howard J.T."/>
            <person name="Jarvis E.D."/>
            <person name="Guillette L.J.Jr."/>
            <person name="Glenn T.C."/>
            <person name="Green R.E."/>
            <person name="Ray D.A."/>
        </authorList>
    </citation>
    <scope>NUCLEOTIDE SEQUENCE [LARGE SCALE GENOMIC DNA]</scope>
    <source>
        <strain evidence="2">KSC_2009_1</strain>
    </source>
</reference>
<gene>
    <name evidence="2" type="ORF">Y1Q_0012150</name>
</gene>
<feature type="region of interest" description="Disordered" evidence="1">
    <location>
        <begin position="1"/>
        <end position="34"/>
    </location>
</feature>
<comment type="caution">
    <text evidence="2">The sequence shown here is derived from an EMBL/GenBank/DDBJ whole genome shotgun (WGS) entry which is preliminary data.</text>
</comment>
<dbReference type="Proteomes" id="UP000050525">
    <property type="component" value="Unassembled WGS sequence"/>
</dbReference>